<reference evidence="6" key="1">
    <citation type="submission" date="2025-08" db="UniProtKB">
        <authorList>
            <consortium name="RefSeq"/>
        </authorList>
    </citation>
    <scope>IDENTIFICATION</scope>
    <source>
        <tissue evidence="6">Brain</tissue>
    </source>
</reference>
<feature type="domain" description="Ig-like" evidence="4">
    <location>
        <begin position="127"/>
        <end position="200"/>
    </location>
</feature>
<gene>
    <name evidence="6" type="primary">LOC108888182</name>
</gene>
<dbReference type="Proteomes" id="UP000694890">
    <property type="component" value="Linkage group LG15"/>
</dbReference>
<feature type="chain" id="PRO_5042589284" evidence="3">
    <location>
        <begin position="19"/>
        <end position="536"/>
    </location>
</feature>
<feature type="domain" description="Ig-like" evidence="4">
    <location>
        <begin position="298"/>
        <end position="386"/>
    </location>
</feature>
<dbReference type="InterPro" id="IPR003599">
    <property type="entry name" value="Ig_sub"/>
</dbReference>
<dbReference type="PANTHER" id="PTHR46013:SF4">
    <property type="entry name" value="B-CELL RECEPTOR CD22-RELATED"/>
    <property type="match status" value="1"/>
</dbReference>
<dbReference type="InterPro" id="IPR013783">
    <property type="entry name" value="Ig-like_fold"/>
</dbReference>
<evidence type="ECO:0000313" key="5">
    <source>
        <dbReference type="Proteomes" id="UP000694890"/>
    </source>
</evidence>
<feature type="signal peptide" evidence="3">
    <location>
        <begin position="1"/>
        <end position="18"/>
    </location>
</feature>
<dbReference type="Pfam" id="PF13895">
    <property type="entry name" value="Ig_2"/>
    <property type="match status" value="1"/>
</dbReference>
<dbReference type="KEGG" id="lcf:108888182"/>
<proteinExistence type="predicted"/>
<feature type="compositionally biased region" description="Polar residues" evidence="1">
    <location>
        <begin position="507"/>
        <end position="517"/>
    </location>
</feature>
<keyword evidence="2" id="KW-1133">Transmembrane helix</keyword>
<dbReference type="Pfam" id="PF13927">
    <property type="entry name" value="Ig_3"/>
    <property type="match status" value="1"/>
</dbReference>
<dbReference type="PANTHER" id="PTHR46013">
    <property type="entry name" value="VASCULAR CELL ADHESION MOLECULE 1"/>
    <property type="match status" value="1"/>
</dbReference>
<accession>A0AAJ7PVB9</accession>
<dbReference type="AlphaFoldDB" id="A0AAJ7PVB9"/>
<dbReference type="InterPro" id="IPR036179">
    <property type="entry name" value="Ig-like_dom_sf"/>
</dbReference>
<dbReference type="SUPFAM" id="SSF48726">
    <property type="entry name" value="Immunoglobulin"/>
    <property type="match status" value="4"/>
</dbReference>
<organism evidence="5 6">
    <name type="scientific">Lates calcarifer</name>
    <name type="common">Barramundi</name>
    <name type="synonym">Holocentrus calcarifer</name>
    <dbReference type="NCBI Taxonomy" id="8187"/>
    <lineage>
        <taxon>Eukaryota</taxon>
        <taxon>Metazoa</taxon>
        <taxon>Chordata</taxon>
        <taxon>Craniata</taxon>
        <taxon>Vertebrata</taxon>
        <taxon>Euteleostomi</taxon>
        <taxon>Actinopterygii</taxon>
        <taxon>Neopterygii</taxon>
        <taxon>Teleostei</taxon>
        <taxon>Neoteleostei</taxon>
        <taxon>Acanthomorphata</taxon>
        <taxon>Carangaria</taxon>
        <taxon>Carangaria incertae sedis</taxon>
        <taxon>Centropomidae</taxon>
        <taxon>Lates</taxon>
    </lineage>
</organism>
<evidence type="ECO:0000256" key="1">
    <source>
        <dbReference type="SAM" id="MobiDB-lite"/>
    </source>
</evidence>
<feature type="region of interest" description="Disordered" evidence="1">
    <location>
        <begin position="463"/>
        <end position="524"/>
    </location>
</feature>
<keyword evidence="2" id="KW-0812">Transmembrane</keyword>
<keyword evidence="3" id="KW-0732">Signal</keyword>
<keyword evidence="2" id="KW-0472">Membrane</keyword>
<dbReference type="InterPro" id="IPR007110">
    <property type="entry name" value="Ig-like_dom"/>
</dbReference>
<dbReference type="Gene3D" id="2.60.40.10">
    <property type="entry name" value="Immunoglobulins"/>
    <property type="match status" value="4"/>
</dbReference>
<sequence>MMESWILIILVIIPGVWSGNWGVTFEDQCALKGTSIVMKCSYDYPYGHFVNNVGWSKAQYVSGRLRLFLLSKLASPRGHFRYVGNHRRNCDLEINNVQHSDEGNYYFSFVTTFNKWTSKTSAYLSVKELTTLVQPSTVTEGDDVSLTCVSGCPLHTTTVWFRDGRPVQKPVFQASREDAGKYYCAVLGQEMLRSASVPLNVQYAPEKVTLSVSPSGNVIKGSSVTFTCSSDANPPVAGSGYSLYKDRQFVSSGQNHIIFDIQSSHSGLYHCQAWNNISRRGVDLINSTEIHLDVHYHPMNISVSVDPPHVTEGSSVNLTCNSAANPVAENYTWYKRTDSPSSGSMLQVGSGQVLSLPSVEASHTGLYLCQARNSVGENNSTEVLLTMTGKEHGSHYIPILSAVGVVLFVLVLLLLWKKLRTRAEKKQTVYDPALNGEGSSFSASEDQIDPVYANVHTFPPSVAAQDVASHSQRNSHCEYDDPTSSEVEVTYTAVTIKPRDPGPPHHINNNRAPQESWSKAGERDDSVIYATVAKSS</sequence>
<dbReference type="SMART" id="SM00408">
    <property type="entry name" value="IGc2"/>
    <property type="match status" value="2"/>
</dbReference>
<dbReference type="SMART" id="SM00409">
    <property type="entry name" value="IG"/>
    <property type="match status" value="4"/>
</dbReference>
<evidence type="ECO:0000259" key="4">
    <source>
        <dbReference type="PROSITE" id="PS50835"/>
    </source>
</evidence>
<feature type="domain" description="Ig-like" evidence="4">
    <location>
        <begin position="205"/>
        <end position="283"/>
    </location>
</feature>
<dbReference type="PROSITE" id="PS50835">
    <property type="entry name" value="IG_LIKE"/>
    <property type="match status" value="3"/>
</dbReference>
<dbReference type="CDD" id="cd00096">
    <property type="entry name" value="Ig"/>
    <property type="match status" value="1"/>
</dbReference>
<feature type="transmembrane region" description="Helical" evidence="2">
    <location>
        <begin position="396"/>
        <end position="416"/>
    </location>
</feature>
<dbReference type="RefSeq" id="XP_018539561.1">
    <property type="nucleotide sequence ID" value="XM_018684045.2"/>
</dbReference>
<name>A0AAJ7PVB9_LATCA</name>
<protein>
    <submittedName>
        <fullName evidence="6">B-cell receptor CD22 isoform X1</fullName>
    </submittedName>
</protein>
<dbReference type="InterPro" id="IPR003598">
    <property type="entry name" value="Ig_sub2"/>
</dbReference>
<dbReference type="GeneID" id="108888182"/>
<keyword evidence="6" id="KW-0675">Receptor</keyword>
<evidence type="ECO:0000256" key="3">
    <source>
        <dbReference type="SAM" id="SignalP"/>
    </source>
</evidence>
<evidence type="ECO:0000313" key="6">
    <source>
        <dbReference type="RefSeq" id="XP_018539561.1"/>
    </source>
</evidence>
<evidence type="ECO:0000256" key="2">
    <source>
        <dbReference type="SAM" id="Phobius"/>
    </source>
</evidence>